<dbReference type="InterPro" id="IPR036259">
    <property type="entry name" value="MFS_trans_sf"/>
</dbReference>
<feature type="non-terminal residue" evidence="1">
    <location>
        <position position="33"/>
    </location>
</feature>
<dbReference type="Proteomes" id="UP000663866">
    <property type="component" value="Unassembled WGS sequence"/>
</dbReference>
<organism evidence="1 2">
    <name type="scientific">Rotaria magnacalcarata</name>
    <dbReference type="NCBI Taxonomy" id="392030"/>
    <lineage>
        <taxon>Eukaryota</taxon>
        <taxon>Metazoa</taxon>
        <taxon>Spiralia</taxon>
        <taxon>Gnathifera</taxon>
        <taxon>Rotifera</taxon>
        <taxon>Eurotatoria</taxon>
        <taxon>Bdelloidea</taxon>
        <taxon>Philodinida</taxon>
        <taxon>Philodinidae</taxon>
        <taxon>Rotaria</taxon>
    </lineage>
</organism>
<protein>
    <submittedName>
        <fullName evidence="1">Uncharacterized protein</fullName>
    </submittedName>
</protein>
<gene>
    <name evidence="1" type="ORF">OVN521_LOCUS48992</name>
</gene>
<proteinExistence type="predicted"/>
<name>A0A821JPL0_9BILA</name>
<evidence type="ECO:0000313" key="1">
    <source>
        <dbReference type="EMBL" id="CAF4718300.1"/>
    </source>
</evidence>
<comment type="caution">
    <text evidence="1">The sequence shown here is derived from an EMBL/GenBank/DDBJ whole genome shotgun (WGS) entry which is preliminary data.</text>
</comment>
<dbReference type="AlphaFoldDB" id="A0A821JPL0"/>
<dbReference type="Gene3D" id="1.20.1250.20">
    <property type="entry name" value="MFS general substrate transporter like domains"/>
    <property type="match status" value="1"/>
</dbReference>
<dbReference type="EMBL" id="CAJOBG010105013">
    <property type="protein sequence ID" value="CAF4718300.1"/>
    <property type="molecule type" value="Genomic_DNA"/>
</dbReference>
<keyword evidence="2" id="KW-1185">Reference proteome</keyword>
<sequence length="33" mass="3842">MDEAEANSQVKPLWKQYNMIFAFIAQFCYVGAQ</sequence>
<accession>A0A821JPL0</accession>
<reference evidence="1" key="1">
    <citation type="submission" date="2021-02" db="EMBL/GenBank/DDBJ databases">
        <authorList>
            <person name="Nowell W R."/>
        </authorList>
    </citation>
    <scope>NUCLEOTIDE SEQUENCE</scope>
</reference>
<evidence type="ECO:0000313" key="2">
    <source>
        <dbReference type="Proteomes" id="UP000663866"/>
    </source>
</evidence>